<keyword evidence="4" id="KW-1185">Reference proteome</keyword>
<dbReference type="PANTHER" id="PTHR42678:SF34">
    <property type="entry name" value="OS04G0183300 PROTEIN"/>
    <property type="match status" value="1"/>
</dbReference>
<dbReference type="InterPro" id="IPR036928">
    <property type="entry name" value="AS_sf"/>
</dbReference>
<feature type="region of interest" description="Disordered" evidence="1">
    <location>
        <begin position="500"/>
        <end position="521"/>
    </location>
</feature>
<sequence>MRLSTMYSVKETIPMHPAQPEPTAPAPSPCDPFELPIAALSHEMDRGRLTAVRLVEWHLASIEAFDRAGPSINAVSYLHPAALDEAARLDRERALRGPRGPLHGMPMVIKDNIDCAGLPTTAGCRALHDAVPAADAPAVARLRAAGAIVLGKTNMSELAASNGRFGYSSAHGLTLNPYRLARNASGSSSGTGAAVAAGLAVFGLGTDSFGSVRGPACVHALVGMRPTHGLLDAAGVLPLAPSFDTVGPLGRTVDDVALVLAALAPDAGFGARGTGLAGRRLGIVTDFCGGNDDIDELFARACADVARAGAQTVAVALPIDARRLYEDLLAEIVRSEWVAAMDRHLARMAPPCPRDTAGLLRRIEAERQAGAGYPPNPLTVAALRHALDTRHAPSRACVAAARALGTQLAASMEASRCDALVYPTLACPASPRFDLPDPSYRCRADNPLAAMHIASAAGFPELSVPMGWTDDGVPAGLSLLGRSGHDAVLLDMARAFEAATAHRRPPPSTPRLGAPAGWEAA</sequence>
<comment type="caution">
    <text evidence="3">The sequence shown here is derived from an EMBL/GenBank/DDBJ whole genome shotgun (WGS) entry which is preliminary data.</text>
</comment>
<dbReference type="EMBL" id="CAJZAH010000001">
    <property type="protein sequence ID" value="CAG9165941.1"/>
    <property type="molecule type" value="Genomic_DNA"/>
</dbReference>
<evidence type="ECO:0000256" key="1">
    <source>
        <dbReference type="SAM" id="MobiDB-lite"/>
    </source>
</evidence>
<dbReference type="GO" id="GO:0050537">
    <property type="term" value="F:mandelamide amidase activity"/>
    <property type="evidence" value="ECO:0007669"/>
    <property type="project" value="UniProtKB-EC"/>
</dbReference>
<feature type="domain" description="Amidase" evidence="2">
    <location>
        <begin position="60"/>
        <end position="490"/>
    </location>
</feature>
<evidence type="ECO:0000259" key="2">
    <source>
        <dbReference type="Pfam" id="PF01425"/>
    </source>
</evidence>
<dbReference type="SUPFAM" id="SSF75304">
    <property type="entry name" value="Amidase signature (AS) enzymes"/>
    <property type="match status" value="1"/>
</dbReference>
<proteinExistence type="predicted"/>
<organism evidence="3 4">
    <name type="scientific">Cupriavidus respiraculi</name>
    <dbReference type="NCBI Taxonomy" id="195930"/>
    <lineage>
        <taxon>Bacteria</taxon>
        <taxon>Pseudomonadati</taxon>
        <taxon>Pseudomonadota</taxon>
        <taxon>Betaproteobacteria</taxon>
        <taxon>Burkholderiales</taxon>
        <taxon>Burkholderiaceae</taxon>
        <taxon>Cupriavidus</taxon>
    </lineage>
</organism>
<protein>
    <submittedName>
        <fullName evidence="3">Mandelamide hydrolase</fullName>
        <ecNumber evidence="3">3.5.1.86</ecNumber>
    </submittedName>
</protein>
<reference evidence="3 4" key="1">
    <citation type="submission" date="2021-08" db="EMBL/GenBank/DDBJ databases">
        <authorList>
            <person name="Peeters C."/>
        </authorList>
    </citation>
    <scope>NUCLEOTIDE SEQUENCE [LARGE SCALE GENOMIC DNA]</scope>
    <source>
        <strain evidence="3 4">LMG 21510</strain>
    </source>
</reference>
<dbReference type="PANTHER" id="PTHR42678">
    <property type="entry name" value="AMIDASE"/>
    <property type="match status" value="1"/>
</dbReference>
<dbReference type="InterPro" id="IPR023631">
    <property type="entry name" value="Amidase_dom"/>
</dbReference>
<gene>
    <name evidence="3" type="primary">mdlY</name>
    <name evidence="3" type="ORF">LMG21510_00247</name>
</gene>
<dbReference type="Proteomes" id="UP000721236">
    <property type="component" value="Unassembled WGS sequence"/>
</dbReference>
<evidence type="ECO:0000313" key="4">
    <source>
        <dbReference type="Proteomes" id="UP000721236"/>
    </source>
</evidence>
<name>A0ABM8WFR0_9BURK</name>
<dbReference type="Pfam" id="PF01425">
    <property type="entry name" value="Amidase"/>
    <property type="match status" value="1"/>
</dbReference>
<evidence type="ECO:0000313" key="3">
    <source>
        <dbReference type="EMBL" id="CAG9165941.1"/>
    </source>
</evidence>
<dbReference type="EC" id="3.5.1.86" evidence="3"/>
<dbReference type="Gene3D" id="3.90.1300.10">
    <property type="entry name" value="Amidase signature (AS) domain"/>
    <property type="match status" value="1"/>
</dbReference>
<accession>A0ABM8WFR0</accession>
<keyword evidence="3" id="KW-0378">Hydrolase</keyword>